<keyword evidence="10" id="KW-1185">Reference proteome</keyword>
<dbReference type="InterPro" id="IPR034732">
    <property type="entry name" value="EPHD"/>
</dbReference>
<feature type="domain" description="PHD-type" evidence="8">
    <location>
        <begin position="224"/>
        <end position="343"/>
    </location>
</feature>
<dbReference type="Pfam" id="PF13832">
    <property type="entry name" value="zf-HC5HC2H_2"/>
    <property type="match status" value="1"/>
</dbReference>
<dbReference type="PROSITE" id="PS51805">
    <property type="entry name" value="EPHD"/>
    <property type="match status" value="1"/>
</dbReference>
<dbReference type="Gene3D" id="3.30.40.10">
    <property type="entry name" value="Zinc/RING finger domain, C3HC4 (zinc finger)"/>
    <property type="match status" value="4"/>
</dbReference>
<evidence type="ECO:0000256" key="4">
    <source>
        <dbReference type="PROSITE-ProRule" id="PRU00146"/>
    </source>
</evidence>
<keyword evidence="3" id="KW-0862">Zinc</keyword>
<evidence type="ECO:0000256" key="2">
    <source>
        <dbReference type="ARBA" id="ARBA00022771"/>
    </source>
</evidence>
<feature type="compositionally biased region" description="Acidic residues" evidence="6">
    <location>
        <begin position="606"/>
        <end position="620"/>
    </location>
</feature>
<keyword evidence="1" id="KW-0479">Metal-binding</keyword>
<evidence type="ECO:0000256" key="3">
    <source>
        <dbReference type="ARBA" id="ARBA00022833"/>
    </source>
</evidence>
<evidence type="ECO:0000313" key="10">
    <source>
        <dbReference type="Proteomes" id="UP001159405"/>
    </source>
</evidence>
<dbReference type="InterPro" id="IPR019787">
    <property type="entry name" value="Znf_PHD-finger"/>
</dbReference>
<dbReference type="InterPro" id="IPR001965">
    <property type="entry name" value="Znf_PHD"/>
</dbReference>
<feature type="region of interest" description="Disordered" evidence="6">
    <location>
        <begin position="606"/>
        <end position="716"/>
    </location>
</feature>
<reference evidence="9 10" key="1">
    <citation type="submission" date="2022-05" db="EMBL/GenBank/DDBJ databases">
        <authorList>
            <consortium name="Genoscope - CEA"/>
            <person name="William W."/>
        </authorList>
    </citation>
    <scope>NUCLEOTIDE SEQUENCE [LARGE SCALE GENOMIC DNA]</scope>
</reference>
<evidence type="ECO:0000259" key="7">
    <source>
        <dbReference type="PROSITE" id="PS50016"/>
    </source>
</evidence>
<dbReference type="CDD" id="cd15561">
    <property type="entry name" value="PHD1_PHF14"/>
    <property type="match status" value="1"/>
</dbReference>
<accession>A0ABN8RS43</accession>
<keyword evidence="5" id="KW-0175">Coiled coil</keyword>
<evidence type="ECO:0000256" key="1">
    <source>
        <dbReference type="ARBA" id="ARBA00022723"/>
    </source>
</evidence>
<dbReference type="InterPro" id="IPR013083">
    <property type="entry name" value="Znf_RING/FYVE/PHD"/>
</dbReference>
<evidence type="ECO:0000256" key="6">
    <source>
        <dbReference type="SAM" id="MobiDB-lite"/>
    </source>
</evidence>
<sequence length="987" mass="112221">MADREKEERDSFLRSILNRGPNKRQIKPAENNSLLQLALGEDSEDSEEDEDFQLNDEDDDDEGGSGSDQEEDDDKTENRDKGQLKKHKVEVSDDDDDDDDEDEGDDDDDDEDVQSEEAPSQTFTVGDLIKAMKTKKKIPVSQPSSVASSEVSASSKKVDILICGICLDDVSDEGDEIVECDNCGITVHEGCYGINDEDSDSGKSNDTDSPTELWFCDACKVGLLPDCELCPNLGGIFKETDTGQWVHLLCALYTPDVAFVKPEKLQCVTLSEVPPYKWGAKDCNLCEDERFCRTGVCIECDAGMCRTYFHVTCAQMYGLLSEVPEECDEDVADPLFAHCRLHAVKRTSDSKRRTWLAYQSRYKKAAERRSAEDKERVKYCLEAVRSDFQAKRMKNTPKYYTPSEKIPRLLNTCPGACRQLFKKAQLLGYTTGQTQSIVNVRRKWFVQPALTSEFVHYYHDRSARLKEMQERQEELESNNKRLQQEEQDLREKYHELTETIQLLAEDILERRQETTRLHRCLCKLAGKELTQPSVLESKKTKTAASQTRMKPLKLHMCNTCKTTENQHQLVQCDTCHYHYHLACVDPPLTRMPKRSAKCLWQCSECDPSDDDDEMEVDTEDTTPISQGRQRRVIKEPTKFTPDKGESKKRKLKKSSKRKTPATEGGEGEGETTTSDSKKPKLEESSAPAAKRGRRPGRRSIEPPEKKKKPEDSRTECCVCKQSGTNSNLVRCDQCKLCYHFHCLDPPIKANPKTRGYLWFCTECDESEEDSDEDVDVEEMSTTDAKTEKYDKETKQKNSEKNEKKGDEGKDEGDKSVKKDKKKKEEGVEDQNKALEKDMQANVNKAIKEKEKGKGEFEKADQSKKVDGGKKKVDSRETEDVERSSKEPKKQDETKVEEEKLKLGKDVKKSDKDKGKGDGSAKKADVEREEVTRAEKQQQGDVKRGDKEEERQGKGNRADKKEEKACDTAKEEKEKQQEAKQAGNEKGK</sequence>
<feature type="compositionally biased region" description="Basic and acidic residues" evidence="6">
    <location>
        <begin position="1"/>
        <end position="12"/>
    </location>
</feature>
<feature type="compositionally biased region" description="Basic and acidic residues" evidence="6">
    <location>
        <begin position="845"/>
        <end position="987"/>
    </location>
</feature>
<dbReference type="CDD" id="cd15562">
    <property type="entry name" value="PHD2_PHF14"/>
    <property type="match status" value="1"/>
</dbReference>
<dbReference type="PANTHER" id="PTHR13793">
    <property type="entry name" value="PHD FINGER PROTEINS"/>
    <property type="match status" value="1"/>
</dbReference>
<dbReference type="PANTHER" id="PTHR13793:SF150">
    <property type="entry name" value="PHD FINGER PROTEIN 14"/>
    <property type="match status" value="1"/>
</dbReference>
<evidence type="ECO:0000259" key="8">
    <source>
        <dbReference type="PROSITE" id="PS51805"/>
    </source>
</evidence>
<feature type="compositionally biased region" description="Acidic residues" evidence="6">
    <location>
        <begin position="92"/>
        <end position="115"/>
    </location>
</feature>
<evidence type="ECO:0008006" key="11">
    <source>
        <dbReference type="Google" id="ProtNLM"/>
    </source>
</evidence>
<feature type="compositionally biased region" description="Basic and acidic residues" evidence="6">
    <location>
        <begin position="632"/>
        <end position="645"/>
    </location>
</feature>
<dbReference type="SUPFAM" id="SSF57903">
    <property type="entry name" value="FYVE/PHD zinc finger"/>
    <property type="match status" value="3"/>
</dbReference>
<dbReference type="CDD" id="cd15674">
    <property type="entry name" value="ePHD_PHF14"/>
    <property type="match status" value="1"/>
</dbReference>
<comment type="caution">
    <text evidence="9">The sequence shown here is derived from an EMBL/GenBank/DDBJ whole genome shotgun (WGS) entry which is preliminary data.</text>
</comment>
<feature type="coiled-coil region" evidence="5">
    <location>
        <begin position="458"/>
        <end position="506"/>
    </location>
</feature>
<name>A0ABN8RS43_9CNID</name>
<feature type="compositionally biased region" description="Basic and acidic residues" evidence="6">
    <location>
        <begin position="784"/>
        <end position="838"/>
    </location>
</feature>
<feature type="domain" description="PHD-type" evidence="7">
    <location>
        <begin position="160"/>
        <end position="222"/>
    </location>
</feature>
<dbReference type="Pfam" id="PF00628">
    <property type="entry name" value="PHD"/>
    <property type="match status" value="3"/>
</dbReference>
<feature type="compositionally biased region" description="Basic residues" evidence="6">
    <location>
        <begin position="646"/>
        <end position="659"/>
    </location>
</feature>
<evidence type="ECO:0000313" key="9">
    <source>
        <dbReference type="EMBL" id="CAH3182301.1"/>
    </source>
</evidence>
<dbReference type="InterPro" id="IPR019786">
    <property type="entry name" value="Zinc_finger_PHD-type_CS"/>
</dbReference>
<feature type="domain" description="PHD-type" evidence="7">
    <location>
        <begin position="554"/>
        <end position="608"/>
    </location>
</feature>
<gene>
    <name evidence="9" type="ORF">PLOB_00026551</name>
</gene>
<keyword evidence="2 4" id="KW-0863">Zinc-finger</keyword>
<feature type="region of interest" description="Disordered" evidence="6">
    <location>
        <begin position="765"/>
        <end position="987"/>
    </location>
</feature>
<dbReference type="PROSITE" id="PS01359">
    <property type="entry name" value="ZF_PHD_1"/>
    <property type="match status" value="2"/>
</dbReference>
<proteinExistence type="predicted"/>
<dbReference type="SMART" id="SM00249">
    <property type="entry name" value="PHD"/>
    <property type="match status" value="4"/>
</dbReference>
<dbReference type="CDD" id="cd15563">
    <property type="entry name" value="PHD3_PHF14"/>
    <property type="match status" value="1"/>
</dbReference>
<feature type="compositionally biased region" description="Acidic residues" evidence="6">
    <location>
        <begin position="41"/>
        <end position="75"/>
    </location>
</feature>
<evidence type="ECO:0000256" key="5">
    <source>
        <dbReference type="SAM" id="Coils"/>
    </source>
</evidence>
<feature type="non-terminal residue" evidence="9">
    <location>
        <position position="987"/>
    </location>
</feature>
<dbReference type="EMBL" id="CALNXK010000319">
    <property type="protein sequence ID" value="CAH3182301.1"/>
    <property type="molecule type" value="Genomic_DNA"/>
</dbReference>
<feature type="region of interest" description="Disordered" evidence="6">
    <location>
        <begin position="1"/>
        <end position="126"/>
    </location>
</feature>
<dbReference type="InterPro" id="IPR011011">
    <property type="entry name" value="Znf_FYVE_PHD"/>
</dbReference>
<organism evidence="9 10">
    <name type="scientific">Porites lobata</name>
    <dbReference type="NCBI Taxonomy" id="104759"/>
    <lineage>
        <taxon>Eukaryota</taxon>
        <taxon>Metazoa</taxon>
        <taxon>Cnidaria</taxon>
        <taxon>Anthozoa</taxon>
        <taxon>Hexacorallia</taxon>
        <taxon>Scleractinia</taxon>
        <taxon>Fungiina</taxon>
        <taxon>Poritidae</taxon>
        <taxon>Porites</taxon>
    </lineage>
</organism>
<dbReference type="InterPro" id="IPR050701">
    <property type="entry name" value="Histone_Mod_Regulator"/>
</dbReference>
<feature type="compositionally biased region" description="Acidic residues" evidence="6">
    <location>
        <begin position="765"/>
        <end position="780"/>
    </location>
</feature>
<feature type="domain" description="PHD-type" evidence="7">
    <location>
        <begin position="713"/>
        <end position="766"/>
    </location>
</feature>
<protein>
    <recommendedName>
        <fullName evidence="11">PHD finger protein 14</fullName>
    </recommendedName>
</protein>
<dbReference type="Proteomes" id="UP001159405">
    <property type="component" value="Unassembled WGS sequence"/>
</dbReference>
<dbReference type="PROSITE" id="PS50016">
    <property type="entry name" value="ZF_PHD_2"/>
    <property type="match status" value="3"/>
</dbReference>
<feature type="compositionally biased region" description="Basic and acidic residues" evidence="6">
    <location>
        <begin position="698"/>
        <end position="714"/>
    </location>
</feature>